<evidence type="ECO:0000313" key="2">
    <source>
        <dbReference type="Proteomes" id="UP001525968"/>
    </source>
</evidence>
<organism evidence="1 2">
    <name type="scientific">Acidovorax bellezanensis</name>
    <dbReference type="NCBI Taxonomy" id="2976702"/>
    <lineage>
        <taxon>Bacteria</taxon>
        <taxon>Pseudomonadati</taxon>
        <taxon>Pseudomonadota</taxon>
        <taxon>Betaproteobacteria</taxon>
        <taxon>Burkholderiales</taxon>
        <taxon>Comamonadaceae</taxon>
        <taxon>Acidovorax</taxon>
    </lineage>
</organism>
<dbReference type="InterPro" id="IPR021710">
    <property type="entry name" value="DUF3293"/>
</dbReference>
<sequence length="151" mass="16573">MPRPDRPLAGPAPSALTPTLLQAYRETDYTVFAQPAFVLRVDKYCAQLAAYCTQHGLNAACWLTAWNPRSELLGTAENQARQQALQAQLQQAGWHWLPATAAHPRNGWPPEPGCFIAGMDTDTASDWGRRHGQNAVICCGPDAVPRLVLLR</sequence>
<comment type="caution">
    <text evidence="1">The sequence shown here is derived from an EMBL/GenBank/DDBJ whole genome shotgun (WGS) entry which is preliminary data.</text>
</comment>
<dbReference type="Proteomes" id="UP001525968">
    <property type="component" value="Unassembled WGS sequence"/>
</dbReference>
<accession>A0ABT2PS60</accession>
<keyword evidence="2" id="KW-1185">Reference proteome</keyword>
<protein>
    <submittedName>
        <fullName evidence="1">DUF3293 domain-containing protein</fullName>
    </submittedName>
</protein>
<name>A0ABT2PS60_9BURK</name>
<reference evidence="1 2" key="1">
    <citation type="submission" date="2022-09" db="EMBL/GenBank/DDBJ databases">
        <title>Draft genome of isolate Be4.</title>
        <authorList>
            <person name="Sanchez-Castro I."/>
            <person name="Martinez-Rodriguez P."/>
            <person name="Descostes M."/>
            <person name="Merroun M."/>
        </authorList>
    </citation>
    <scope>NUCLEOTIDE SEQUENCE [LARGE SCALE GENOMIC DNA]</scope>
    <source>
        <strain evidence="1 2">Be4</strain>
    </source>
</reference>
<evidence type="ECO:0000313" key="1">
    <source>
        <dbReference type="EMBL" id="MCT9813311.1"/>
    </source>
</evidence>
<dbReference type="RefSeq" id="WP_261502567.1">
    <property type="nucleotide sequence ID" value="NZ_JAODYH010000017.1"/>
</dbReference>
<dbReference type="Pfam" id="PF11697">
    <property type="entry name" value="DUF3293"/>
    <property type="match status" value="1"/>
</dbReference>
<gene>
    <name evidence="1" type="ORF">N0K08_21990</name>
</gene>
<dbReference type="EMBL" id="JAODYH010000017">
    <property type="protein sequence ID" value="MCT9813311.1"/>
    <property type="molecule type" value="Genomic_DNA"/>
</dbReference>
<proteinExistence type="predicted"/>